<reference evidence="1" key="1">
    <citation type="submission" date="2022-11" db="EMBL/GenBank/DDBJ databases">
        <authorList>
            <person name="Kikuchi T."/>
        </authorList>
    </citation>
    <scope>NUCLEOTIDE SEQUENCE</scope>
    <source>
        <strain evidence="1">PS1010</strain>
    </source>
</reference>
<comment type="caution">
    <text evidence="1">The sequence shown here is derived from an EMBL/GenBank/DDBJ whole genome shotgun (WGS) entry which is preliminary data.</text>
</comment>
<keyword evidence="2" id="KW-1185">Reference proteome</keyword>
<proteinExistence type="predicted"/>
<dbReference type="AlphaFoldDB" id="A0A9P1I9R4"/>
<protein>
    <submittedName>
        <fullName evidence="1">Uncharacterized protein</fullName>
    </submittedName>
</protein>
<gene>
    <name evidence="1" type="ORF">CAMP_LOCUS3490</name>
</gene>
<accession>A0A9P1I9R4</accession>
<dbReference type="Proteomes" id="UP001152747">
    <property type="component" value="Unassembled WGS sequence"/>
</dbReference>
<dbReference type="EMBL" id="CANHGI010000002">
    <property type="protein sequence ID" value="CAI5440853.1"/>
    <property type="molecule type" value="Genomic_DNA"/>
</dbReference>
<evidence type="ECO:0000313" key="1">
    <source>
        <dbReference type="EMBL" id="CAI5440853.1"/>
    </source>
</evidence>
<organism evidence="1 2">
    <name type="scientific">Caenorhabditis angaria</name>
    <dbReference type="NCBI Taxonomy" id="860376"/>
    <lineage>
        <taxon>Eukaryota</taxon>
        <taxon>Metazoa</taxon>
        <taxon>Ecdysozoa</taxon>
        <taxon>Nematoda</taxon>
        <taxon>Chromadorea</taxon>
        <taxon>Rhabditida</taxon>
        <taxon>Rhabditina</taxon>
        <taxon>Rhabditomorpha</taxon>
        <taxon>Rhabditoidea</taxon>
        <taxon>Rhabditidae</taxon>
        <taxon>Peloderinae</taxon>
        <taxon>Caenorhabditis</taxon>
    </lineage>
</organism>
<sequence>MDMYRLIQILRLDGIVPESTIEELKKYANKQAASKLIFQNSPRIGEFYENYQLLQEDFEKTSYVHETYRYGFDKPGCSTTARFSHPTELPRFYHDKRNPFPNFLSIHDFLIYFYDIFKKEISKPITGRIFGKWLDSIINRRFKNMDYTYELIHFNVFFAVQKTAAEIDCTHKFRGAIRRKHFLDLQKKYFGEQDQDLFNQLVQEHLNPIFDSKPFSTCQIFYKKLYEEIIEVFEKASTLFEKYKASCEPSKNPLPIIRCVYTEIPGADEIFEDTFYFQKEVLQVVKSLRADFRESDLGIKAETWEERKLGFVHLMNAAQFCEILEKYKISRDEYTFVWCPMTRFVNQSVSPIISNYGTFCKPAVDAFKEVMLYLLQNLQLFYNMAEKEGMMVFRWIRANLADFLVESDRFYAIEVWRIDEICAKAKKDLRGLKKPPKFIVPSKKFYEKSEMLEYVQKYMWPLELDKRILEFNEMSMQNRCPKPRFYQILYWSLDFKILKNLGKLERDWMQQLKYSQMRDVKENGLEEESRKILLNLGNSLRPFFNPNRL</sequence>
<evidence type="ECO:0000313" key="2">
    <source>
        <dbReference type="Proteomes" id="UP001152747"/>
    </source>
</evidence>
<name>A0A9P1I9R4_9PELO</name>